<reference evidence="2 3" key="1">
    <citation type="submission" date="2024-07" db="EMBL/GenBank/DDBJ databases">
        <authorList>
            <person name="Hebao G."/>
        </authorList>
    </citation>
    <scope>NUCLEOTIDE SEQUENCE [LARGE SCALE GENOMIC DNA]</scope>
    <source>
        <strain evidence="2 3">ACCC 02193</strain>
    </source>
</reference>
<dbReference type="EMBL" id="JBGFFX010000003">
    <property type="protein sequence ID" value="MEY8770269.1"/>
    <property type="molecule type" value="Genomic_DNA"/>
</dbReference>
<sequence>MFIRPLKITQHVDVQGPENAKTLVLLHSLGTDLHLWDLQMPRLTERYRVVRLDIRGHGLSAIDALPFSMADLADDVIAALDHLHITEFSVAGVSIGGTIAQWIGFKIPERVQGLVIVDTSLVNAAPPSLWRARAEDVFHHGVEHLETGILGKWVTPKFIDSPYADGMKQMLRRTTVEAFAGCSYAIADTDLTNMTFPRVRAVVVRGADDLLTPPDYARRLAEKWHAELHTIPGAAHLPNFEQPDALTNEILSFIGADKPS</sequence>
<evidence type="ECO:0000313" key="2">
    <source>
        <dbReference type="EMBL" id="MEY8770269.1"/>
    </source>
</evidence>
<dbReference type="InterPro" id="IPR000073">
    <property type="entry name" value="AB_hydrolase_1"/>
</dbReference>
<evidence type="ECO:0000259" key="1">
    <source>
        <dbReference type="Pfam" id="PF12697"/>
    </source>
</evidence>
<gene>
    <name evidence="2" type="ORF">AB6T85_07500</name>
</gene>
<dbReference type="SUPFAM" id="SSF53474">
    <property type="entry name" value="alpha/beta-Hydrolases"/>
    <property type="match status" value="1"/>
</dbReference>
<dbReference type="Pfam" id="PF12697">
    <property type="entry name" value="Abhydrolase_6"/>
    <property type="match status" value="1"/>
</dbReference>
<dbReference type="RefSeq" id="WP_253455713.1">
    <property type="nucleotide sequence ID" value="NZ_JBGFFX010000003.1"/>
</dbReference>
<keyword evidence="3" id="KW-1185">Reference proteome</keyword>
<accession>A0ABV4E5U9</accession>
<dbReference type="PANTHER" id="PTHR43798">
    <property type="entry name" value="MONOACYLGLYCEROL LIPASE"/>
    <property type="match status" value="1"/>
</dbReference>
<organism evidence="2 3">
    <name type="scientific">Erwinia aeris</name>
    <dbReference type="NCBI Taxonomy" id="3239803"/>
    <lineage>
        <taxon>Bacteria</taxon>
        <taxon>Pseudomonadati</taxon>
        <taxon>Pseudomonadota</taxon>
        <taxon>Gammaproteobacteria</taxon>
        <taxon>Enterobacterales</taxon>
        <taxon>Erwiniaceae</taxon>
        <taxon>Erwinia</taxon>
    </lineage>
</organism>
<evidence type="ECO:0000313" key="3">
    <source>
        <dbReference type="Proteomes" id="UP001565243"/>
    </source>
</evidence>
<dbReference type="InterPro" id="IPR050266">
    <property type="entry name" value="AB_hydrolase_sf"/>
</dbReference>
<protein>
    <submittedName>
        <fullName evidence="2">Alpha/beta fold hydrolase</fullName>
    </submittedName>
</protein>
<dbReference type="Proteomes" id="UP001565243">
    <property type="component" value="Unassembled WGS sequence"/>
</dbReference>
<name>A0ABV4E5U9_9GAMM</name>
<dbReference type="Gene3D" id="3.40.50.1820">
    <property type="entry name" value="alpha/beta hydrolase"/>
    <property type="match status" value="1"/>
</dbReference>
<dbReference type="GO" id="GO:0016787">
    <property type="term" value="F:hydrolase activity"/>
    <property type="evidence" value="ECO:0007669"/>
    <property type="project" value="UniProtKB-KW"/>
</dbReference>
<dbReference type="PRINTS" id="PR00111">
    <property type="entry name" value="ABHYDROLASE"/>
</dbReference>
<proteinExistence type="predicted"/>
<keyword evidence="2" id="KW-0378">Hydrolase</keyword>
<feature type="domain" description="AB hydrolase-1" evidence="1">
    <location>
        <begin position="23"/>
        <end position="246"/>
    </location>
</feature>
<dbReference type="InterPro" id="IPR029058">
    <property type="entry name" value="AB_hydrolase_fold"/>
</dbReference>
<dbReference type="PANTHER" id="PTHR43798:SF33">
    <property type="entry name" value="HYDROLASE, PUTATIVE (AFU_ORTHOLOGUE AFUA_2G14860)-RELATED"/>
    <property type="match status" value="1"/>
</dbReference>
<comment type="caution">
    <text evidence="2">The sequence shown here is derived from an EMBL/GenBank/DDBJ whole genome shotgun (WGS) entry which is preliminary data.</text>
</comment>